<comment type="caution">
    <text evidence="1">The sequence shown here is derived from an EMBL/GenBank/DDBJ whole genome shotgun (WGS) entry which is preliminary data.</text>
</comment>
<sequence>MLLQTNRYSSNSKAPQTKLTLTAALQMLLQDQQIKHQQVDHQHNIVQNHPPTHKCNRVDSKQSSTRANTQYPILRTQPSTNRAAQSTAVQPHQLNRPDQPISNTAN</sequence>
<gene>
    <name evidence="1" type="ORF">LOK49_LG15G02544</name>
</gene>
<protein>
    <submittedName>
        <fullName evidence="1">Uncharacterized protein</fullName>
    </submittedName>
</protein>
<evidence type="ECO:0000313" key="2">
    <source>
        <dbReference type="Proteomes" id="UP001060215"/>
    </source>
</evidence>
<name>A0ACC0F6W2_9ERIC</name>
<keyword evidence="2" id="KW-1185">Reference proteome</keyword>
<accession>A0ACC0F6W2</accession>
<evidence type="ECO:0000313" key="1">
    <source>
        <dbReference type="EMBL" id="KAI7984004.1"/>
    </source>
</evidence>
<dbReference type="Proteomes" id="UP001060215">
    <property type="component" value="Chromosome 11"/>
</dbReference>
<proteinExistence type="predicted"/>
<reference evidence="1 2" key="1">
    <citation type="journal article" date="2022" name="Plant J.">
        <title>Chromosome-level genome of Camellia lanceoleosa provides a valuable resource for understanding genome evolution and self-incompatibility.</title>
        <authorList>
            <person name="Gong W."/>
            <person name="Xiao S."/>
            <person name="Wang L."/>
            <person name="Liao Z."/>
            <person name="Chang Y."/>
            <person name="Mo W."/>
            <person name="Hu G."/>
            <person name="Li W."/>
            <person name="Zhao G."/>
            <person name="Zhu H."/>
            <person name="Hu X."/>
            <person name="Ji K."/>
            <person name="Xiang X."/>
            <person name="Song Q."/>
            <person name="Yuan D."/>
            <person name="Jin S."/>
            <person name="Zhang L."/>
        </authorList>
    </citation>
    <scope>NUCLEOTIDE SEQUENCE [LARGE SCALE GENOMIC DNA]</scope>
    <source>
        <strain evidence="1">SQ_2022a</strain>
    </source>
</reference>
<organism evidence="1 2">
    <name type="scientific">Camellia lanceoleosa</name>
    <dbReference type="NCBI Taxonomy" id="1840588"/>
    <lineage>
        <taxon>Eukaryota</taxon>
        <taxon>Viridiplantae</taxon>
        <taxon>Streptophyta</taxon>
        <taxon>Embryophyta</taxon>
        <taxon>Tracheophyta</taxon>
        <taxon>Spermatophyta</taxon>
        <taxon>Magnoliopsida</taxon>
        <taxon>eudicotyledons</taxon>
        <taxon>Gunneridae</taxon>
        <taxon>Pentapetalae</taxon>
        <taxon>asterids</taxon>
        <taxon>Ericales</taxon>
        <taxon>Theaceae</taxon>
        <taxon>Camellia</taxon>
    </lineage>
</organism>
<dbReference type="EMBL" id="CM045768">
    <property type="protein sequence ID" value="KAI7984004.1"/>
    <property type="molecule type" value="Genomic_DNA"/>
</dbReference>